<name>A0A0F7RWF6_9BASI</name>
<gene>
    <name evidence="1" type="primary">SSCI63890.1</name>
</gene>
<dbReference type="AlphaFoldDB" id="A0A0F7RWF6"/>
<protein>
    <submittedName>
        <fullName evidence="1">Uncharacterized protein</fullName>
    </submittedName>
</protein>
<accession>A0A0F7RWF6</accession>
<proteinExistence type="predicted"/>
<evidence type="ECO:0000313" key="1">
    <source>
        <dbReference type="EMBL" id="CDS01331.1"/>
    </source>
</evidence>
<reference evidence="2" key="1">
    <citation type="submission" date="2014-06" db="EMBL/GenBank/DDBJ databases">
        <authorList>
            <person name="Berkman P.J."/>
        </authorList>
    </citation>
    <scope>NUCLEOTIDE SEQUENCE [LARGE SCALE GENOMIC DNA]</scope>
</reference>
<sequence>MQNWEHNGMQVWGDLLQYNPNEKGKEEHPNSIVAVFHWFCHHLLASRTTMSLREVNQIPMSFLAEQLAASYQSTGEASGRTFIQWLQPSSSTSASYLLFIQMSQ</sequence>
<dbReference type="Proteomes" id="UP000242770">
    <property type="component" value="Unassembled WGS sequence"/>
</dbReference>
<evidence type="ECO:0000313" key="2">
    <source>
        <dbReference type="Proteomes" id="UP000242770"/>
    </source>
</evidence>
<dbReference type="EMBL" id="CCFA01003797">
    <property type="protein sequence ID" value="CDS01331.1"/>
    <property type="molecule type" value="Genomic_DNA"/>
</dbReference>
<organism evidence="1 2">
    <name type="scientific">Sporisorium scitamineum</name>
    <dbReference type="NCBI Taxonomy" id="49012"/>
    <lineage>
        <taxon>Eukaryota</taxon>
        <taxon>Fungi</taxon>
        <taxon>Dikarya</taxon>
        <taxon>Basidiomycota</taxon>
        <taxon>Ustilaginomycotina</taxon>
        <taxon>Ustilaginomycetes</taxon>
        <taxon>Ustilaginales</taxon>
        <taxon>Ustilaginaceae</taxon>
        <taxon>Sporisorium</taxon>
    </lineage>
</organism>
<keyword evidence="2" id="KW-1185">Reference proteome</keyword>